<evidence type="ECO:0000256" key="1">
    <source>
        <dbReference type="ARBA" id="ARBA00005771"/>
    </source>
</evidence>
<gene>
    <name evidence="4" type="ORF">WQE_33961</name>
</gene>
<dbReference type="InterPro" id="IPR000863">
    <property type="entry name" value="Sulfotransferase_dom"/>
</dbReference>
<dbReference type="SUPFAM" id="SSF52540">
    <property type="entry name" value="P-loop containing nucleoside triphosphate hydrolases"/>
    <property type="match status" value="1"/>
</dbReference>
<comment type="caution">
    <text evidence="4">The sequence shown here is derived from an EMBL/GenBank/DDBJ whole genome shotgun (WGS) entry which is preliminary data.</text>
</comment>
<evidence type="ECO:0000313" key="5">
    <source>
        <dbReference type="Proteomes" id="UP000004980"/>
    </source>
</evidence>
<dbReference type="EMBL" id="AKAU01000193">
    <property type="protein sequence ID" value="EIM96466.1"/>
    <property type="molecule type" value="Genomic_DNA"/>
</dbReference>
<sequence length="165" mass="18842">MPHSPLIDFNVDFLHLVRDGRDVIVSKWFFDTDFMINNEISDSFTRSFDDYVEETTTAWSNYVTAWADTKTHTIRYEDFLANPHAALGATIKTMTGVDMPPSLLEYAVSAHTKEKFAQSLSRTFKHNTFVRKGVAGDWKNHFSDRNTECFNQIAAEAMALLGYSL</sequence>
<dbReference type="Pfam" id="PF00685">
    <property type="entry name" value="Sulfotransfer_1"/>
    <property type="match status" value="1"/>
</dbReference>
<comment type="similarity">
    <text evidence="1">Belongs to the sulfotransferase 1 family.</text>
</comment>
<keyword evidence="2" id="KW-0808">Transferase</keyword>
<evidence type="ECO:0000259" key="3">
    <source>
        <dbReference type="Pfam" id="PF00685"/>
    </source>
</evidence>
<dbReference type="Proteomes" id="UP000004980">
    <property type="component" value="Unassembled WGS sequence"/>
</dbReference>
<dbReference type="PANTHER" id="PTHR11783">
    <property type="entry name" value="SULFOTRANSFERASE SULT"/>
    <property type="match status" value="1"/>
</dbReference>
<name>A0ABN0FCZ0_9BURK</name>
<evidence type="ECO:0000256" key="2">
    <source>
        <dbReference type="ARBA" id="ARBA00022679"/>
    </source>
</evidence>
<feature type="domain" description="Sulfotransferase" evidence="3">
    <location>
        <begin position="9"/>
        <end position="161"/>
    </location>
</feature>
<accession>A0ABN0FCZ0</accession>
<organism evidence="4 5">
    <name type="scientific">Paraburkholderia hospita</name>
    <dbReference type="NCBI Taxonomy" id="169430"/>
    <lineage>
        <taxon>Bacteria</taxon>
        <taxon>Pseudomonadati</taxon>
        <taxon>Pseudomonadota</taxon>
        <taxon>Betaproteobacteria</taxon>
        <taxon>Burkholderiales</taxon>
        <taxon>Burkholderiaceae</taxon>
        <taxon>Paraburkholderia</taxon>
    </lineage>
</organism>
<protein>
    <submittedName>
        <fullName evidence="4">Sulfotransferase</fullName>
    </submittedName>
</protein>
<dbReference type="InterPro" id="IPR027417">
    <property type="entry name" value="P-loop_NTPase"/>
</dbReference>
<reference evidence="4 5" key="1">
    <citation type="journal article" date="2012" name="J. Bacteriol.">
        <title>Draft Genome Sequence of the Soil Bacterium Burkholderia terrae Strain BS001, Which Interacts with Fungal Surface Structures.</title>
        <authorList>
            <person name="Nazir R."/>
            <person name="Hansen M.A."/>
            <person name="Sorensen S."/>
            <person name="van Elsas J.D."/>
        </authorList>
    </citation>
    <scope>NUCLEOTIDE SEQUENCE [LARGE SCALE GENOMIC DNA]</scope>
    <source>
        <strain evidence="4 5">BS001</strain>
    </source>
</reference>
<evidence type="ECO:0000313" key="4">
    <source>
        <dbReference type="EMBL" id="EIM96466.1"/>
    </source>
</evidence>
<proteinExistence type="inferred from homology"/>
<keyword evidence="5" id="KW-1185">Reference proteome</keyword>
<dbReference type="Gene3D" id="3.40.50.300">
    <property type="entry name" value="P-loop containing nucleotide triphosphate hydrolases"/>
    <property type="match status" value="1"/>
</dbReference>